<dbReference type="FunFam" id="1.20.5.440:FF:000001">
    <property type="entry name" value="ATP synthase epsilon chain"/>
    <property type="match status" value="1"/>
</dbReference>
<dbReference type="InterPro" id="IPR020546">
    <property type="entry name" value="ATP_synth_F1_dsu/esu_N"/>
</dbReference>
<keyword evidence="11 14" id="KW-0066">ATP synthesis</keyword>
<comment type="subcellular location">
    <subcellularLocation>
        <location evidence="2 14">Cell membrane</location>
        <topology evidence="2 14">Peripheral membrane protein</topology>
    </subcellularLocation>
</comment>
<dbReference type="InterPro" id="IPR020547">
    <property type="entry name" value="ATP_synth_F1_esu_C"/>
</dbReference>
<evidence type="ECO:0000256" key="2">
    <source>
        <dbReference type="ARBA" id="ARBA00004202"/>
    </source>
</evidence>
<evidence type="ECO:0000256" key="8">
    <source>
        <dbReference type="ARBA" id="ARBA00023065"/>
    </source>
</evidence>
<evidence type="ECO:0000256" key="9">
    <source>
        <dbReference type="ARBA" id="ARBA00023136"/>
    </source>
</evidence>
<accession>A0A1U9KAX9</accession>
<evidence type="ECO:0000256" key="7">
    <source>
        <dbReference type="ARBA" id="ARBA00022781"/>
    </source>
</evidence>
<dbReference type="Proteomes" id="UP000188603">
    <property type="component" value="Chromosome"/>
</dbReference>
<keyword evidence="10 14" id="KW-0139">CF(1)</keyword>
<dbReference type="Pfam" id="PF00401">
    <property type="entry name" value="ATP-synt_DE"/>
    <property type="match status" value="1"/>
</dbReference>
<dbReference type="Gene3D" id="2.60.15.10">
    <property type="entry name" value="F0F1 ATP synthase delta/epsilon subunit, N-terminal"/>
    <property type="match status" value="1"/>
</dbReference>
<dbReference type="GO" id="GO:0046933">
    <property type="term" value="F:proton-transporting ATP synthase activity, rotational mechanism"/>
    <property type="evidence" value="ECO:0007669"/>
    <property type="project" value="UniProtKB-UniRule"/>
</dbReference>
<dbReference type="SUPFAM" id="SSF51344">
    <property type="entry name" value="Epsilon subunit of F1F0-ATP synthase N-terminal domain"/>
    <property type="match status" value="1"/>
</dbReference>
<keyword evidence="5 14" id="KW-0813">Transport</keyword>
<dbReference type="GO" id="GO:0045259">
    <property type="term" value="C:proton-transporting ATP synthase complex"/>
    <property type="evidence" value="ECO:0007669"/>
    <property type="project" value="UniProtKB-KW"/>
</dbReference>
<evidence type="ECO:0000256" key="16">
    <source>
        <dbReference type="SAM" id="Coils"/>
    </source>
</evidence>
<dbReference type="PANTHER" id="PTHR13822">
    <property type="entry name" value="ATP SYNTHASE DELTA/EPSILON CHAIN"/>
    <property type="match status" value="1"/>
</dbReference>
<dbReference type="SUPFAM" id="SSF46604">
    <property type="entry name" value="Epsilon subunit of F1F0-ATP synthase C-terminal domain"/>
    <property type="match status" value="1"/>
</dbReference>
<name>A0A1U9KAX9_9BACL</name>
<proteinExistence type="inferred from homology"/>
<dbReference type="NCBIfam" id="NF001846">
    <property type="entry name" value="PRK00571.1-3"/>
    <property type="match status" value="1"/>
</dbReference>
<keyword evidence="6 14" id="KW-1003">Cell membrane</keyword>
<feature type="domain" description="ATP synthase F1 complex delta/epsilon subunit N-terminal" evidence="18">
    <location>
        <begin position="4"/>
        <end position="81"/>
    </location>
</feature>
<dbReference type="NCBIfam" id="TIGR01216">
    <property type="entry name" value="ATP_synt_epsi"/>
    <property type="match status" value="1"/>
</dbReference>
<dbReference type="InterPro" id="IPR036794">
    <property type="entry name" value="ATP_F1_dsu/esu_C_sf"/>
</dbReference>
<dbReference type="GO" id="GO:0005524">
    <property type="term" value="F:ATP binding"/>
    <property type="evidence" value="ECO:0007669"/>
    <property type="project" value="UniProtKB-UniRule"/>
</dbReference>
<dbReference type="AlphaFoldDB" id="A0A1U9KAX9"/>
<dbReference type="KEGG" id="ntr:B0W44_16995"/>
<keyword evidence="20" id="KW-1185">Reference proteome</keyword>
<protein>
    <recommendedName>
        <fullName evidence="4 14">ATP synthase epsilon chain</fullName>
    </recommendedName>
    <alternativeName>
        <fullName evidence="13 14">ATP synthase F1 sector epsilon subunit</fullName>
    </alternativeName>
    <alternativeName>
        <fullName evidence="12 14">F-ATPase epsilon subunit</fullName>
    </alternativeName>
</protein>
<dbReference type="RefSeq" id="WP_077721055.1">
    <property type="nucleotide sequence ID" value="NZ_CP019699.1"/>
</dbReference>
<evidence type="ECO:0000256" key="14">
    <source>
        <dbReference type="HAMAP-Rule" id="MF_00530"/>
    </source>
</evidence>
<dbReference type="FunFam" id="2.60.15.10:FF:000001">
    <property type="entry name" value="ATP synthase epsilon chain"/>
    <property type="match status" value="1"/>
</dbReference>
<dbReference type="OrthoDB" id="9804110at2"/>
<dbReference type="STRING" id="1471761.B0W44_16995"/>
<evidence type="ECO:0000256" key="10">
    <source>
        <dbReference type="ARBA" id="ARBA00023196"/>
    </source>
</evidence>
<feature type="coiled-coil region" evidence="16">
    <location>
        <begin position="90"/>
        <end position="133"/>
    </location>
</feature>
<dbReference type="Gene3D" id="1.20.5.440">
    <property type="entry name" value="ATP synthase delta/epsilon subunit, C-terminal domain"/>
    <property type="match status" value="1"/>
</dbReference>
<dbReference type="InterPro" id="IPR001469">
    <property type="entry name" value="ATP_synth_F1_dsu/esu"/>
</dbReference>
<dbReference type="HAMAP" id="MF_00530">
    <property type="entry name" value="ATP_synth_epsil_bac"/>
    <property type="match status" value="1"/>
</dbReference>
<evidence type="ECO:0000256" key="1">
    <source>
        <dbReference type="ARBA" id="ARBA00003543"/>
    </source>
</evidence>
<evidence type="ECO:0000313" key="20">
    <source>
        <dbReference type="Proteomes" id="UP000188603"/>
    </source>
</evidence>
<dbReference type="NCBIfam" id="NF009977">
    <property type="entry name" value="PRK13442.1"/>
    <property type="match status" value="1"/>
</dbReference>
<keyword evidence="8 14" id="KW-0406">Ion transport</keyword>
<evidence type="ECO:0000256" key="13">
    <source>
        <dbReference type="ARBA" id="ARBA00031795"/>
    </source>
</evidence>
<dbReference type="GO" id="GO:0005886">
    <property type="term" value="C:plasma membrane"/>
    <property type="evidence" value="ECO:0007669"/>
    <property type="project" value="UniProtKB-SubCell"/>
</dbReference>
<evidence type="ECO:0000256" key="4">
    <source>
        <dbReference type="ARBA" id="ARBA00014480"/>
    </source>
</evidence>
<keyword evidence="7 14" id="KW-0375">Hydrogen ion transport</keyword>
<feature type="domain" description="ATP synthase epsilon subunit C-terminal" evidence="17">
    <location>
        <begin position="86"/>
        <end position="131"/>
    </location>
</feature>
<evidence type="ECO:0000256" key="6">
    <source>
        <dbReference type="ARBA" id="ARBA00022475"/>
    </source>
</evidence>
<dbReference type="InterPro" id="IPR036771">
    <property type="entry name" value="ATPsynth_dsu/esu_N"/>
</dbReference>
<evidence type="ECO:0000313" key="19">
    <source>
        <dbReference type="EMBL" id="AQS57190.1"/>
    </source>
</evidence>
<dbReference type="NCBIfam" id="NF009980">
    <property type="entry name" value="PRK13446.1"/>
    <property type="match status" value="1"/>
</dbReference>
<sequence>MSTMQVDIVTPDRKVFSEQAEMVIARTTEGEIGVLPNHSPLAAMLQISAVRIKQDGREVIAAISGGFMEVKPESVTILAESSEFPEEIDVERAKAAKERAEKRLREKQENIDFHRAELALNRALNRLKVAKKK</sequence>
<comment type="subunit">
    <text evidence="14 15">F-type ATPases have 2 components, CF(1) - the catalytic core - and CF(0) - the membrane proton channel. CF(1) has five subunits: alpha(3), beta(3), gamma(1), delta(1), epsilon(1). CF(0) has three main subunits: a, b and c.</text>
</comment>
<evidence type="ECO:0000256" key="12">
    <source>
        <dbReference type="ARBA" id="ARBA00030215"/>
    </source>
</evidence>
<gene>
    <name evidence="14" type="primary">atpC</name>
    <name evidence="19" type="ORF">B0W44_16995</name>
</gene>
<dbReference type="CDD" id="cd12152">
    <property type="entry name" value="F1-ATPase_delta"/>
    <property type="match status" value="1"/>
</dbReference>
<evidence type="ECO:0000256" key="3">
    <source>
        <dbReference type="ARBA" id="ARBA00005712"/>
    </source>
</evidence>
<organism evidence="19 20">
    <name type="scientific">Novibacillus thermophilus</name>
    <dbReference type="NCBI Taxonomy" id="1471761"/>
    <lineage>
        <taxon>Bacteria</taxon>
        <taxon>Bacillati</taxon>
        <taxon>Bacillota</taxon>
        <taxon>Bacilli</taxon>
        <taxon>Bacillales</taxon>
        <taxon>Thermoactinomycetaceae</taxon>
        <taxon>Novibacillus</taxon>
    </lineage>
</organism>
<evidence type="ECO:0000259" key="18">
    <source>
        <dbReference type="Pfam" id="PF02823"/>
    </source>
</evidence>
<evidence type="ECO:0000259" key="17">
    <source>
        <dbReference type="Pfam" id="PF00401"/>
    </source>
</evidence>
<dbReference type="Pfam" id="PF02823">
    <property type="entry name" value="ATP-synt_DE_N"/>
    <property type="match status" value="1"/>
</dbReference>
<comment type="similarity">
    <text evidence="3 14 15">Belongs to the ATPase epsilon chain family.</text>
</comment>
<keyword evidence="9 14" id="KW-0472">Membrane</keyword>
<evidence type="ECO:0000256" key="15">
    <source>
        <dbReference type="RuleBase" id="RU003656"/>
    </source>
</evidence>
<keyword evidence="16" id="KW-0175">Coiled coil</keyword>
<dbReference type="EMBL" id="CP019699">
    <property type="protein sequence ID" value="AQS57190.1"/>
    <property type="molecule type" value="Genomic_DNA"/>
</dbReference>
<evidence type="ECO:0000256" key="11">
    <source>
        <dbReference type="ARBA" id="ARBA00023310"/>
    </source>
</evidence>
<evidence type="ECO:0000256" key="5">
    <source>
        <dbReference type="ARBA" id="ARBA00022448"/>
    </source>
</evidence>
<dbReference type="PANTHER" id="PTHR13822:SF10">
    <property type="entry name" value="ATP SYNTHASE EPSILON CHAIN, CHLOROPLASTIC"/>
    <property type="match status" value="1"/>
</dbReference>
<reference evidence="19 20" key="1">
    <citation type="journal article" date="2015" name="Int. J. Syst. Evol. Microbiol.">
        <title>Novibacillus thermophilus gen. nov., sp. nov., a Gram-staining-negative and moderately thermophilic member of the family Thermoactinomycetaceae.</title>
        <authorList>
            <person name="Yang G."/>
            <person name="Chen J."/>
            <person name="Zhou S."/>
        </authorList>
    </citation>
    <scope>NUCLEOTIDE SEQUENCE [LARGE SCALE GENOMIC DNA]</scope>
    <source>
        <strain evidence="19 20">SG-1</strain>
    </source>
</reference>
<comment type="function">
    <text evidence="1 14">Produces ATP from ADP in the presence of a proton gradient across the membrane.</text>
</comment>